<evidence type="ECO:0000256" key="5">
    <source>
        <dbReference type="ARBA" id="ARBA00010918"/>
    </source>
</evidence>
<dbReference type="GO" id="GO:0005794">
    <property type="term" value="C:Golgi apparatus"/>
    <property type="evidence" value="ECO:0007669"/>
    <property type="project" value="UniProtKB-SubCell"/>
</dbReference>
<evidence type="ECO:0000256" key="19">
    <source>
        <dbReference type="ARBA" id="ARBA00023228"/>
    </source>
</evidence>
<keyword evidence="14" id="KW-0862">Zinc</keyword>
<evidence type="ECO:0000313" key="23">
    <source>
        <dbReference type="EMBL" id="GBP03118.1"/>
    </source>
</evidence>
<dbReference type="SUPFAM" id="SSF53187">
    <property type="entry name" value="Zn-dependent exopeptidases"/>
    <property type="match status" value="1"/>
</dbReference>
<evidence type="ECO:0000256" key="15">
    <source>
        <dbReference type="ARBA" id="ARBA00023034"/>
    </source>
</evidence>
<keyword evidence="13" id="KW-0256">Endoplasmic reticulum</keyword>
<keyword evidence="16" id="KW-0482">Metalloprotease</keyword>
<evidence type="ECO:0000256" key="17">
    <source>
        <dbReference type="ARBA" id="ARBA00023145"/>
    </source>
</evidence>
<reference evidence="23 24" key="1">
    <citation type="journal article" date="2019" name="Commun. Biol.">
        <title>The bagworm genome reveals a unique fibroin gene that provides high tensile strength.</title>
        <authorList>
            <person name="Kono N."/>
            <person name="Nakamura H."/>
            <person name="Ohtoshi R."/>
            <person name="Tomita M."/>
            <person name="Numata K."/>
            <person name="Arakawa K."/>
        </authorList>
    </citation>
    <scope>NUCLEOTIDE SEQUENCE [LARGE SCALE GENOMIC DNA]</scope>
</reference>
<dbReference type="CDD" id="cd03883">
    <property type="entry name" value="M28_Pgcp_like"/>
    <property type="match status" value="1"/>
</dbReference>
<keyword evidence="8 23" id="KW-0121">Carboxypeptidase</keyword>
<name>A0A4C1SPG0_EUMVA</name>
<organism evidence="23 24">
    <name type="scientific">Eumeta variegata</name>
    <name type="common">Bagworm moth</name>
    <name type="synonym">Eumeta japonica</name>
    <dbReference type="NCBI Taxonomy" id="151549"/>
    <lineage>
        <taxon>Eukaryota</taxon>
        <taxon>Metazoa</taxon>
        <taxon>Ecdysozoa</taxon>
        <taxon>Arthropoda</taxon>
        <taxon>Hexapoda</taxon>
        <taxon>Insecta</taxon>
        <taxon>Pterygota</taxon>
        <taxon>Neoptera</taxon>
        <taxon>Endopterygota</taxon>
        <taxon>Lepidoptera</taxon>
        <taxon>Glossata</taxon>
        <taxon>Ditrysia</taxon>
        <taxon>Tineoidea</taxon>
        <taxon>Psychidae</taxon>
        <taxon>Oiketicinae</taxon>
        <taxon>Eumeta</taxon>
    </lineage>
</organism>
<dbReference type="Pfam" id="PF04389">
    <property type="entry name" value="Peptidase_M28"/>
    <property type="match status" value="1"/>
</dbReference>
<dbReference type="GO" id="GO:0043171">
    <property type="term" value="P:peptide catabolic process"/>
    <property type="evidence" value="ECO:0007669"/>
    <property type="project" value="TreeGrafter"/>
</dbReference>
<evidence type="ECO:0000256" key="1">
    <source>
        <dbReference type="ARBA" id="ARBA00004240"/>
    </source>
</evidence>
<accession>A0A4C1SPG0</accession>
<evidence type="ECO:0000256" key="6">
    <source>
        <dbReference type="ARBA" id="ARBA00014116"/>
    </source>
</evidence>
<keyword evidence="7" id="KW-0964">Secreted</keyword>
<evidence type="ECO:0000256" key="7">
    <source>
        <dbReference type="ARBA" id="ARBA00022525"/>
    </source>
</evidence>
<evidence type="ECO:0000256" key="16">
    <source>
        <dbReference type="ARBA" id="ARBA00023049"/>
    </source>
</evidence>
<dbReference type="EMBL" id="BGZK01000009">
    <property type="protein sequence ID" value="GBP03118.1"/>
    <property type="molecule type" value="Genomic_DNA"/>
</dbReference>
<evidence type="ECO:0000256" key="21">
    <source>
        <dbReference type="ARBA" id="ARBA00033328"/>
    </source>
</evidence>
<dbReference type="OrthoDB" id="10013407at2759"/>
<keyword evidence="19" id="KW-0458">Lysosome</keyword>
<keyword evidence="12" id="KW-0378">Hydrolase</keyword>
<dbReference type="GO" id="GO:0006508">
    <property type="term" value="P:proteolysis"/>
    <property type="evidence" value="ECO:0007669"/>
    <property type="project" value="UniProtKB-KW"/>
</dbReference>
<dbReference type="GO" id="GO:0005764">
    <property type="term" value="C:lysosome"/>
    <property type="evidence" value="ECO:0007669"/>
    <property type="project" value="UniProtKB-SubCell"/>
</dbReference>
<dbReference type="InterPro" id="IPR007484">
    <property type="entry name" value="Peptidase_M28"/>
</dbReference>
<evidence type="ECO:0000256" key="2">
    <source>
        <dbReference type="ARBA" id="ARBA00004371"/>
    </source>
</evidence>
<protein>
    <recommendedName>
        <fullName evidence="6">Carboxypeptidase Q</fullName>
    </recommendedName>
    <alternativeName>
        <fullName evidence="21">Plasma glutamate carboxypeptidase</fullName>
    </alternativeName>
</protein>
<dbReference type="AlphaFoldDB" id="A0A4C1SPG0"/>
<sequence>MMASFFGMTGYYATIILEDKRTATADWYNNNYLPLVLEKFQEKRCRSRILLHQVNASPHIARQTANNLGTVAIETLAHPPYSSDVTPSDFSLFSKMKENPTDLRDEIASYDTVIRDIMDYTVTGPFRRRTYNELEKFVDKFGARLSGSEVLEQAIDYMINITREAGLGDVTTEEVEAPHWQRGEEVITMLEPRKKNIAVLGLGYSVSTPTEGVTAEVVVVRNFSELAAMDEHRIRGKIVLYDAVFTSYGDTVVYRSEGASKAAEKGAVVSLIRSITPFSINSPHTGMQSYTGNVTKIPAAAISIEDADLLRRFQDQGKKIVLTVKLLSTFDKKTSRNTIVDYRGTTQPDSLVIVSGHIDSWDVGQGAMDDGGGLFISWAAPVILSDLNLKPKRTIRSIYWTSEELGLIGAQEYAKRHDNETHKINFIMESDEGTFKPRGLEMKGSQEARCIIAEILKLFDSINATELLETDYPGSDIVVIVSKGVPGASLLNANERYYWFHHTEGDTMNVENPDELDLCAAFWTAVAYVIADLSISIPKE</sequence>
<comment type="subcellular location">
    <subcellularLocation>
        <location evidence="1">Endoplasmic reticulum</location>
    </subcellularLocation>
    <subcellularLocation>
        <location evidence="3">Golgi apparatus</location>
    </subcellularLocation>
    <subcellularLocation>
        <location evidence="2">Lysosome</location>
    </subcellularLocation>
    <subcellularLocation>
        <location evidence="4">Secreted</location>
    </subcellularLocation>
</comment>
<dbReference type="Gene3D" id="3.50.30.30">
    <property type="match status" value="1"/>
</dbReference>
<dbReference type="GO" id="GO:0005783">
    <property type="term" value="C:endoplasmic reticulum"/>
    <property type="evidence" value="ECO:0007669"/>
    <property type="project" value="UniProtKB-SubCell"/>
</dbReference>
<dbReference type="STRING" id="151549.A0A4C1SPG0"/>
<comment type="similarity">
    <text evidence="5">Belongs to the peptidase M28 family.</text>
</comment>
<dbReference type="GO" id="GO:0046872">
    <property type="term" value="F:metal ion binding"/>
    <property type="evidence" value="ECO:0007669"/>
    <property type="project" value="UniProtKB-KW"/>
</dbReference>
<keyword evidence="11" id="KW-0732">Signal</keyword>
<dbReference type="GO" id="GO:0005615">
    <property type="term" value="C:extracellular space"/>
    <property type="evidence" value="ECO:0007669"/>
    <property type="project" value="TreeGrafter"/>
</dbReference>
<evidence type="ECO:0000256" key="12">
    <source>
        <dbReference type="ARBA" id="ARBA00022801"/>
    </source>
</evidence>
<evidence type="ECO:0000256" key="8">
    <source>
        <dbReference type="ARBA" id="ARBA00022645"/>
    </source>
</evidence>
<comment type="caution">
    <text evidence="23">The sequence shown here is derived from an EMBL/GenBank/DDBJ whole genome shotgun (WGS) entry which is preliminary data.</text>
</comment>
<dbReference type="InterPro" id="IPR039866">
    <property type="entry name" value="CPQ"/>
</dbReference>
<dbReference type="FunFam" id="3.50.30.30:FF:000009">
    <property type="entry name" value="Carboxypeptidase Q"/>
    <property type="match status" value="1"/>
</dbReference>
<dbReference type="GO" id="GO:0004180">
    <property type="term" value="F:carboxypeptidase activity"/>
    <property type="evidence" value="ECO:0007669"/>
    <property type="project" value="UniProtKB-KW"/>
</dbReference>
<evidence type="ECO:0000256" key="3">
    <source>
        <dbReference type="ARBA" id="ARBA00004555"/>
    </source>
</evidence>
<evidence type="ECO:0000256" key="10">
    <source>
        <dbReference type="ARBA" id="ARBA00022723"/>
    </source>
</evidence>
<evidence type="ECO:0000256" key="11">
    <source>
        <dbReference type="ARBA" id="ARBA00022729"/>
    </source>
</evidence>
<evidence type="ECO:0000259" key="22">
    <source>
        <dbReference type="Pfam" id="PF04389"/>
    </source>
</evidence>
<keyword evidence="24" id="KW-1185">Reference proteome</keyword>
<dbReference type="FunFam" id="3.40.630.10:FF:000036">
    <property type="entry name" value="Carboxypeptidase Q"/>
    <property type="match status" value="1"/>
</dbReference>
<feature type="domain" description="Peptidase M28" evidence="22">
    <location>
        <begin position="337"/>
        <end position="525"/>
    </location>
</feature>
<evidence type="ECO:0000256" key="13">
    <source>
        <dbReference type="ARBA" id="ARBA00022824"/>
    </source>
</evidence>
<dbReference type="Proteomes" id="UP000299102">
    <property type="component" value="Unassembled WGS sequence"/>
</dbReference>
<evidence type="ECO:0000256" key="18">
    <source>
        <dbReference type="ARBA" id="ARBA00023180"/>
    </source>
</evidence>
<comment type="subunit">
    <text evidence="20">Homodimer. The monomeric form is inactive while the homodimer is active.</text>
</comment>
<dbReference type="GO" id="GO:0070573">
    <property type="term" value="F:metallodipeptidase activity"/>
    <property type="evidence" value="ECO:0007669"/>
    <property type="project" value="InterPro"/>
</dbReference>
<evidence type="ECO:0000256" key="9">
    <source>
        <dbReference type="ARBA" id="ARBA00022670"/>
    </source>
</evidence>
<evidence type="ECO:0000256" key="20">
    <source>
        <dbReference type="ARBA" id="ARBA00025833"/>
    </source>
</evidence>
<evidence type="ECO:0000313" key="24">
    <source>
        <dbReference type="Proteomes" id="UP000299102"/>
    </source>
</evidence>
<dbReference type="PANTHER" id="PTHR12053">
    <property type="entry name" value="PROTEASE FAMILY M28 PLASMA GLUTAMATE CARBOXYPEPTIDASE-RELATED"/>
    <property type="match status" value="1"/>
</dbReference>
<evidence type="ECO:0000256" key="4">
    <source>
        <dbReference type="ARBA" id="ARBA00004613"/>
    </source>
</evidence>
<keyword evidence="18" id="KW-0325">Glycoprotein</keyword>
<dbReference type="Gene3D" id="3.40.630.10">
    <property type="entry name" value="Zn peptidases"/>
    <property type="match status" value="1"/>
</dbReference>
<dbReference type="PANTHER" id="PTHR12053:SF3">
    <property type="entry name" value="CARBOXYPEPTIDASE Q"/>
    <property type="match status" value="1"/>
</dbReference>
<proteinExistence type="inferred from homology"/>
<keyword evidence="10" id="KW-0479">Metal-binding</keyword>
<keyword evidence="17" id="KW-0865">Zymogen</keyword>
<keyword evidence="15" id="KW-0333">Golgi apparatus</keyword>
<gene>
    <name evidence="23" type="primary">cpq</name>
    <name evidence="23" type="ORF">EVAR_2587_1</name>
</gene>
<evidence type="ECO:0000256" key="14">
    <source>
        <dbReference type="ARBA" id="ARBA00022833"/>
    </source>
</evidence>
<keyword evidence="9" id="KW-0645">Protease</keyword>